<dbReference type="Gene3D" id="1.25.40.10">
    <property type="entry name" value="Tetratricopeptide repeat domain"/>
    <property type="match status" value="1"/>
</dbReference>
<keyword evidence="2 3" id="KW-0067">ATP-binding</keyword>
<feature type="region of interest" description="Disordered" evidence="4">
    <location>
        <begin position="288"/>
        <end position="312"/>
    </location>
</feature>
<dbReference type="InterPro" id="IPR000719">
    <property type="entry name" value="Prot_kinase_dom"/>
</dbReference>
<dbReference type="AlphaFoldDB" id="A0A1A3MY68"/>
<dbReference type="InterPro" id="IPR011009">
    <property type="entry name" value="Kinase-like_dom_sf"/>
</dbReference>
<keyword evidence="6" id="KW-0418">Kinase</keyword>
<comment type="caution">
    <text evidence="6">The sequence shown here is derived from an EMBL/GenBank/DDBJ whole genome shotgun (WGS) entry which is preliminary data.</text>
</comment>
<proteinExistence type="predicted"/>
<gene>
    <name evidence="6" type="ORF">A5636_09125</name>
</gene>
<reference evidence="6 7" key="1">
    <citation type="submission" date="2016-06" db="EMBL/GenBank/DDBJ databases">
        <authorList>
            <person name="Kjaerup R.B."/>
            <person name="Dalgaard T.S."/>
            <person name="Juul-Madsen H.R."/>
        </authorList>
    </citation>
    <scope>NUCLEOTIDE SEQUENCE [LARGE SCALE GENOMIC DNA]</scope>
    <source>
        <strain evidence="6 7">1245139.5</strain>
    </source>
</reference>
<dbReference type="GO" id="GO:0043531">
    <property type="term" value="F:ADP binding"/>
    <property type="evidence" value="ECO:0007669"/>
    <property type="project" value="InterPro"/>
</dbReference>
<dbReference type="PANTHER" id="PTHR47691:SF3">
    <property type="entry name" value="HTH-TYPE TRANSCRIPTIONAL REGULATOR RV0890C-RELATED"/>
    <property type="match status" value="1"/>
</dbReference>
<dbReference type="SMART" id="SM00220">
    <property type="entry name" value="S_TKc"/>
    <property type="match status" value="1"/>
</dbReference>
<accession>A0A1A3MY68</accession>
<dbReference type="SUPFAM" id="SSF48452">
    <property type="entry name" value="TPR-like"/>
    <property type="match status" value="1"/>
</dbReference>
<evidence type="ECO:0000256" key="4">
    <source>
        <dbReference type="SAM" id="MobiDB-lite"/>
    </source>
</evidence>
<organism evidence="6 7">
    <name type="scientific">Mycobacterium asiaticum</name>
    <dbReference type="NCBI Taxonomy" id="1790"/>
    <lineage>
        <taxon>Bacteria</taxon>
        <taxon>Bacillati</taxon>
        <taxon>Actinomycetota</taxon>
        <taxon>Actinomycetes</taxon>
        <taxon>Mycobacteriales</taxon>
        <taxon>Mycobacteriaceae</taxon>
        <taxon>Mycobacterium</taxon>
    </lineage>
</organism>
<keyword evidence="1 3" id="KW-0547">Nucleotide-binding</keyword>
<dbReference type="Proteomes" id="UP000093629">
    <property type="component" value="Unassembled WGS sequence"/>
</dbReference>
<keyword evidence="6" id="KW-0808">Transferase</keyword>
<dbReference type="InterPro" id="IPR017441">
    <property type="entry name" value="Protein_kinase_ATP_BS"/>
</dbReference>
<dbReference type="GO" id="GO:0004672">
    <property type="term" value="F:protein kinase activity"/>
    <property type="evidence" value="ECO:0007669"/>
    <property type="project" value="InterPro"/>
</dbReference>
<dbReference type="Gene3D" id="1.10.510.10">
    <property type="entry name" value="Transferase(Phosphotransferase) domain 1"/>
    <property type="match status" value="1"/>
</dbReference>
<evidence type="ECO:0000313" key="7">
    <source>
        <dbReference type="Proteomes" id="UP000093629"/>
    </source>
</evidence>
<dbReference type="PROSITE" id="PS00108">
    <property type="entry name" value="PROTEIN_KINASE_ST"/>
    <property type="match status" value="1"/>
</dbReference>
<dbReference type="CDD" id="cd14014">
    <property type="entry name" value="STKc_PknB_like"/>
    <property type="match status" value="1"/>
</dbReference>
<dbReference type="EMBL" id="LZLQ01000110">
    <property type="protein sequence ID" value="OBK13749.1"/>
    <property type="molecule type" value="Genomic_DNA"/>
</dbReference>
<feature type="binding site" evidence="3">
    <location>
        <position position="43"/>
    </location>
    <ligand>
        <name>ATP</name>
        <dbReference type="ChEBI" id="CHEBI:30616"/>
    </ligand>
</feature>
<protein>
    <submittedName>
        <fullName evidence="6">Protein kinase</fullName>
    </submittedName>
</protein>
<dbReference type="InterPro" id="IPR011990">
    <property type="entry name" value="TPR-like_helical_dom_sf"/>
</dbReference>
<evidence type="ECO:0000313" key="6">
    <source>
        <dbReference type="EMBL" id="OBK13749.1"/>
    </source>
</evidence>
<dbReference type="PANTHER" id="PTHR47691">
    <property type="entry name" value="REGULATOR-RELATED"/>
    <property type="match status" value="1"/>
</dbReference>
<dbReference type="InterPro" id="IPR008271">
    <property type="entry name" value="Ser/Thr_kinase_AS"/>
</dbReference>
<dbReference type="PRINTS" id="PR00364">
    <property type="entry name" value="DISEASERSIST"/>
</dbReference>
<keyword evidence="7" id="KW-1185">Reference proteome</keyword>
<sequence length="992" mass="107802">MGNPIVKQLSADGFEDAVQIGRGGFGVVYRCTQVELDRLVAVKILTIDLDENRPRFEREQRAMAKLTGHPNIAAVLQVGETYDGYPYLVMPFYRHDCLQTEIDRLGRLSAEDTLRVGVKIAGALESAHRLQIVHRDVKPANVMVTDYGEPALTDFGIAHMSGAFKTESGVFTGSPGFTAPELIQGEPPDPASDVYGLGATLYCALSGRDPYARRSGESVVAQLMRITTEPVPRLTDLDIDADADVAAVIHTALATNPQNRPSAAEFGEALQDLQTYLGLPADEMALRGTARPARTGARSAAQPSARRSRGNLPAPLAGFVGRQAELGELGGLLSTSRLVTLAGTGGVGKTTLALQAAREQVPLFDDGVWLVEFGDLSDGALLPGVAAAALGIHNRAATPLVDVMVENFADRAALVVFDNCEQVIDAAAQLIENLLEGCPRLRILATSREVLGIAGEAVLPLAPLSYPEADSVPNRSKLARYDAVTLFVERARAAAPRFTLTQHNAAAVVQICAQLDGLPLAIELAAARLRVMAVEHIADRLSDRLKLLTRGRRGAPARQQTLSMCIGWSYDRCTPQEQLLWARLSVFAGSFELDAAREICAHNMSSEDLLDELCALVDKSILIRQEVDGVVRFKLLATLREYGQARISTSEEYQRLQKNHLDWYQKLLAQAKAEFFSKHQVRWIHRIRREMTNLQEALQFAVGNAPSEVLEMATAMRHVWAATGMLQEERRWLELALSATPSDATPQRIDAFAALAMVANFQAEWSTAATCSMQARALLAVMPYPVAEGFVDCAEGFGALLRGEIEQAQTLFEYAMAITDDFQVQTLAMMMMSWRFSVAGDAQRALDWAEKALALAEPVHEAVNRSYVLGAVGISRLALGDVQTAERVLIEGLRLCRLTDAYWTGAQFLEGLAWVAAANHNPRRAVVLLAASAAVSRACGMGTTTIAFAGLFHEQCERQARQQLSASEFESASMEGDSLNFDEATAFALQET</sequence>
<dbReference type="Gene3D" id="3.40.50.300">
    <property type="entry name" value="P-loop containing nucleotide triphosphate hydrolases"/>
    <property type="match status" value="1"/>
</dbReference>
<dbReference type="PROSITE" id="PS00107">
    <property type="entry name" value="PROTEIN_KINASE_ATP"/>
    <property type="match status" value="1"/>
</dbReference>
<dbReference type="Pfam" id="PF00069">
    <property type="entry name" value="Pkinase"/>
    <property type="match status" value="1"/>
</dbReference>
<evidence type="ECO:0000256" key="3">
    <source>
        <dbReference type="PROSITE-ProRule" id="PRU10141"/>
    </source>
</evidence>
<dbReference type="PROSITE" id="PS50011">
    <property type="entry name" value="PROTEIN_KINASE_DOM"/>
    <property type="match status" value="1"/>
</dbReference>
<dbReference type="InterPro" id="IPR027417">
    <property type="entry name" value="P-loop_NTPase"/>
</dbReference>
<dbReference type="GO" id="GO:0005524">
    <property type="term" value="F:ATP binding"/>
    <property type="evidence" value="ECO:0007669"/>
    <property type="project" value="UniProtKB-UniRule"/>
</dbReference>
<dbReference type="SUPFAM" id="SSF56112">
    <property type="entry name" value="Protein kinase-like (PK-like)"/>
    <property type="match status" value="1"/>
</dbReference>
<evidence type="ECO:0000256" key="1">
    <source>
        <dbReference type="ARBA" id="ARBA00022741"/>
    </source>
</evidence>
<evidence type="ECO:0000256" key="2">
    <source>
        <dbReference type="ARBA" id="ARBA00022840"/>
    </source>
</evidence>
<name>A0A1A3MY68_MYCAS</name>
<dbReference type="OrthoDB" id="136365at2"/>
<feature type="domain" description="Protein kinase" evidence="5">
    <location>
        <begin position="14"/>
        <end position="277"/>
    </location>
</feature>
<evidence type="ECO:0000259" key="5">
    <source>
        <dbReference type="PROSITE" id="PS50011"/>
    </source>
</evidence>
<feature type="compositionally biased region" description="Low complexity" evidence="4">
    <location>
        <begin position="288"/>
        <end position="305"/>
    </location>
</feature>
<dbReference type="SUPFAM" id="SSF52540">
    <property type="entry name" value="P-loop containing nucleoside triphosphate hydrolases"/>
    <property type="match status" value="1"/>
</dbReference>